<evidence type="ECO:0000256" key="18">
    <source>
        <dbReference type="SAM" id="SignalP"/>
    </source>
</evidence>
<dbReference type="Pfam" id="PF02140">
    <property type="entry name" value="SUEL_Lectin"/>
    <property type="match status" value="1"/>
</dbReference>
<feature type="domain" description="GAIN-B" evidence="19">
    <location>
        <begin position="470"/>
        <end position="681"/>
    </location>
</feature>
<feature type="region of interest" description="Disordered" evidence="16">
    <location>
        <begin position="1270"/>
        <end position="1311"/>
    </location>
</feature>
<dbReference type="PROSITE" id="PS00650">
    <property type="entry name" value="G_PROTEIN_RECEP_F2_2"/>
    <property type="match status" value="1"/>
</dbReference>
<dbReference type="InterPro" id="IPR032471">
    <property type="entry name" value="AGRL2-4_GAIN_subdom_A"/>
</dbReference>
<evidence type="ECO:0000256" key="14">
    <source>
        <dbReference type="ARBA" id="ARBA00023180"/>
    </source>
</evidence>
<evidence type="ECO:0000256" key="1">
    <source>
        <dbReference type="ARBA" id="ARBA00004651"/>
    </source>
</evidence>
<dbReference type="GO" id="GO:0004930">
    <property type="term" value="F:G protein-coupled receptor activity"/>
    <property type="evidence" value="ECO:0007669"/>
    <property type="project" value="UniProtKB-KW"/>
</dbReference>
<dbReference type="EnsemblMetazoa" id="XM_031926382">
    <property type="protein sequence ID" value="XP_031782242"/>
    <property type="gene ID" value="LOC100117496"/>
</dbReference>
<evidence type="ECO:0000256" key="3">
    <source>
        <dbReference type="ARBA" id="ARBA00022475"/>
    </source>
</evidence>
<feature type="compositionally biased region" description="Gly residues" evidence="16">
    <location>
        <begin position="979"/>
        <end position="1007"/>
    </location>
</feature>
<comment type="similarity">
    <text evidence="2">Belongs to the G-protein coupled receptor 2 family. LN-TM7 subfamily.</text>
</comment>
<dbReference type="InterPro" id="IPR017981">
    <property type="entry name" value="GPCR_2-like_7TM"/>
</dbReference>
<evidence type="ECO:0008006" key="25">
    <source>
        <dbReference type="Google" id="ProtNLM"/>
    </source>
</evidence>
<dbReference type="FunFam" id="2.60.120.740:FF:000001">
    <property type="entry name" value="Adhesion G protein-coupled receptor L2"/>
    <property type="match status" value="1"/>
</dbReference>
<dbReference type="InterPro" id="IPR000832">
    <property type="entry name" value="GPCR_2_secretin-like"/>
</dbReference>
<feature type="region of interest" description="Disordered" evidence="16">
    <location>
        <begin position="1330"/>
        <end position="1365"/>
    </location>
</feature>
<dbReference type="InterPro" id="IPR048072">
    <property type="entry name" value="7tmB2_latrophilin-like"/>
</dbReference>
<feature type="region of interest" description="Disordered" evidence="16">
    <location>
        <begin position="1159"/>
        <end position="1187"/>
    </location>
</feature>
<dbReference type="PROSITE" id="PS50227">
    <property type="entry name" value="G_PROTEIN_RECEP_F2_3"/>
    <property type="match status" value="1"/>
</dbReference>
<dbReference type="PANTHER" id="PTHR12011:SF347">
    <property type="entry name" value="FI21270P1-RELATED"/>
    <property type="match status" value="1"/>
</dbReference>
<keyword evidence="10" id="KW-0297">G-protein coupled receptor</keyword>
<keyword evidence="4" id="KW-0597">Phosphoprotein</keyword>
<evidence type="ECO:0000256" key="10">
    <source>
        <dbReference type="ARBA" id="ARBA00023040"/>
    </source>
</evidence>
<feature type="region of interest" description="Disordered" evidence="16">
    <location>
        <begin position="155"/>
        <end position="275"/>
    </location>
</feature>
<evidence type="ECO:0000256" key="4">
    <source>
        <dbReference type="ARBA" id="ARBA00022553"/>
    </source>
</evidence>
<dbReference type="Gene3D" id="1.20.1070.10">
    <property type="entry name" value="Rhodopsin 7-helix transmembrane proteins"/>
    <property type="match status" value="1"/>
</dbReference>
<dbReference type="GO" id="GO:0030246">
    <property type="term" value="F:carbohydrate binding"/>
    <property type="evidence" value="ECO:0007669"/>
    <property type="project" value="UniProtKB-KW"/>
</dbReference>
<dbReference type="PROSITE" id="PS50228">
    <property type="entry name" value="SUEL_LECTIN"/>
    <property type="match status" value="1"/>
</dbReference>
<evidence type="ECO:0000259" key="22">
    <source>
        <dbReference type="PROSITE" id="PS50261"/>
    </source>
</evidence>
<feature type="transmembrane region" description="Helical" evidence="17">
    <location>
        <begin position="899"/>
        <end position="922"/>
    </location>
</feature>
<dbReference type="Gene3D" id="2.60.120.740">
    <property type="match status" value="1"/>
</dbReference>
<feature type="compositionally biased region" description="Polar residues" evidence="16">
    <location>
        <begin position="1012"/>
        <end position="1042"/>
    </location>
</feature>
<dbReference type="SUPFAM" id="SSF81321">
    <property type="entry name" value="Family A G protein-coupled receptor-like"/>
    <property type="match status" value="1"/>
</dbReference>
<evidence type="ECO:0000256" key="9">
    <source>
        <dbReference type="ARBA" id="ARBA00022989"/>
    </source>
</evidence>
<dbReference type="GO" id="GO:0005886">
    <property type="term" value="C:plasma membrane"/>
    <property type="evidence" value="ECO:0007669"/>
    <property type="project" value="UniProtKB-SubCell"/>
</dbReference>
<feature type="transmembrane region" description="Helical" evidence="17">
    <location>
        <begin position="762"/>
        <end position="785"/>
    </location>
</feature>
<evidence type="ECO:0000313" key="24">
    <source>
        <dbReference type="Proteomes" id="UP000002358"/>
    </source>
</evidence>
<feature type="transmembrane region" description="Helical" evidence="17">
    <location>
        <begin position="729"/>
        <end position="750"/>
    </location>
</feature>
<feature type="region of interest" description="Disordered" evidence="16">
    <location>
        <begin position="979"/>
        <end position="1145"/>
    </location>
</feature>
<dbReference type="InterPro" id="IPR043159">
    <property type="entry name" value="Lectin_gal-bd_sf"/>
</dbReference>
<keyword evidence="24" id="KW-1185">Reference proteome</keyword>
<dbReference type="CDD" id="cd22830">
    <property type="entry name" value="Gal_Rha_Lectin_dCirl"/>
    <property type="match status" value="1"/>
</dbReference>
<accession>A0A7M7Q8Z2</accession>
<name>A0A7M7Q8Z2_NASVI</name>
<keyword evidence="9 17" id="KW-1133">Transmembrane helix</keyword>
<keyword evidence="8" id="KW-0677">Repeat</keyword>
<feature type="compositionally biased region" description="Polar residues" evidence="16">
    <location>
        <begin position="266"/>
        <end position="275"/>
    </location>
</feature>
<dbReference type="OrthoDB" id="1100386at2759"/>
<keyword evidence="5 17" id="KW-0812">Transmembrane</keyword>
<evidence type="ECO:0000256" key="6">
    <source>
        <dbReference type="ARBA" id="ARBA00022729"/>
    </source>
</evidence>
<evidence type="ECO:0000259" key="20">
    <source>
        <dbReference type="PROSITE" id="PS50227"/>
    </source>
</evidence>
<evidence type="ECO:0000256" key="11">
    <source>
        <dbReference type="ARBA" id="ARBA00023136"/>
    </source>
</evidence>
<dbReference type="Proteomes" id="UP000002358">
    <property type="component" value="Chromosome 3"/>
</dbReference>
<dbReference type="InterPro" id="IPR057244">
    <property type="entry name" value="GAIN_B"/>
</dbReference>
<feature type="compositionally biased region" description="Basic residues" evidence="16">
    <location>
        <begin position="1114"/>
        <end position="1123"/>
    </location>
</feature>
<evidence type="ECO:0000256" key="17">
    <source>
        <dbReference type="SAM" id="Phobius"/>
    </source>
</evidence>
<dbReference type="InterPro" id="IPR017983">
    <property type="entry name" value="GPCR_2_secretin-like_CS"/>
</dbReference>
<dbReference type="InterPro" id="IPR036445">
    <property type="entry name" value="GPCR_2_extracell_dom_sf"/>
</dbReference>
<dbReference type="PRINTS" id="PR00249">
    <property type="entry name" value="GPCRSECRETIN"/>
</dbReference>
<feature type="transmembrane region" description="Helical" evidence="17">
    <location>
        <begin position="928"/>
        <end position="950"/>
    </location>
</feature>
<keyword evidence="11 17" id="KW-0472">Membrane</keyword>
<keyword evidence="3" id="KW-1003">Cell membrane</keyword>
<comment type="subcellular location">
    <subcellularLocation>
        <location evidence="1">Cell membrane</location>
        <topology evidence="1">Multi-pass membrane protein</topology>
    </subcellularLocation>
</comment>
<proteinExistence type="inferred from homology"/>
<keyword evidence="13" id="KW-0675">Receptor</keyword>
<dbReference type="GeneID" id="100117496"/>
<dbReference type="PANTHER" id="PTHR12011">
    <property type="entry name" value="ADHESION G-PROTEIN COUPLED RECEPTOR"/>
    <property type="match status" value="1"/>
</dbReference>
<evidence type="ECO:0000256" key="2">
    <source>
        <dbReference type="ARBA" id="ARBA00010933"/>
    </source>
</evidence>
<keyword evidence="7" id="KW-0430">Lectin</keyword>
<dbReference type="GO" id="GO:0007166">
    <property type="term" value="P:cell surface receptor signaling pathway"/>
    <property type="evidence" value="ECO:0007669"/>
    <property type="project" value="InterPro"/>
</dbReference>
<keyword evidence="15" id="KW-0807">Transducer</keyword>
<dbReference type="InterPro" id="IPR001879">
    <property type="entry name" value="GPCR_2_extracellular_dom"/>
</dbReference>
<feature type="compositionally biased region" description="Acidic residues" evidence="16">
    <location>
        <begin position="212"/>
        <end position="227"/>
    </location>
</feature>
<dbReference type="SMART" id="SM00303">
    <property type="entry name" value="GPS"/>
    <property type="match status" value="1"/>
</dbReference>
<evidence type="ECO:0000256" key="5">
    <source>
        <dbReference type="ARBA" id="ARBA00022692"/>
    </source>
</evidence>
<evidence type="ECO:0000313" key="23">
    <source>
        <dbReference type="EnsemblMetazoa" id="XP_031782242"/>
    </source>
</evidence>
<dbReference type="PROSITE" id="PS50221">
    <property type="entry name" value="GAIN_B"/>
    <property type="match status" value="1"/>
</dbReference>
<dbReference type="Gene3D" id="1.25.40.610">
    <property type="match status" value="1"/>
</dbReference>
<evidence type="ECO:0000256" key="15">
    <source>
        <dbReference type="ARBA" id="ARBA00023224"/>
    </source>
</evidence>
<feature type="domain" description="SUEL-type lectin" evidence="21">
    <location>
        <begin position="39"/>
        <end position="128"/>
    </location>
</feature>
<feature type="domain" description="G-protein coupled receptors family 2 profile 2" evidence="22">
    <location>
        <begin position="692"/>
        <end position="952"/>
    </location>
</feature>
<dbReference type="Gene3D" id="4.10.1240.10">
    <property type="entry name" value="GPCR, family 2, extracellular hormone receptor domain"/>
    <property type="match status" value="1"/>
</dbReference>
<feature type="compositionally biased region" description="Polar residues" evidence="16">
    <location>
        <begin position="155"/>
        <end position="174"/>
    </location>
</feature>
<evidence type="ECO:0000256" key="12">
    <source>
        <dbReference type="ARBA" id="ARBA00023157"/>
    </source>
</evidence>
<dbReference type="InterPro" id="IPR046338">
    <property type="entry name" value="GAIN_dom_sf"/>
</dbReference>
<feature type="domain" description="G-protein coupled receptors family 2 profile 1" evidence="20">
    <location>
        <begin position="285"/>
        <end position="348"/>
    </location>
</feature>
<dbReference type="SMR" id="A0A7M7Q8Z2"/>
<evidence type="ECO:0000256" key="16">
    <source>
        <dbReference type="SAM" id="MobiDB-lite"/>
    </source>
</evidence>
<feature type="compositionally biased region" description="Low complexity" evidence="16">
    <location>
        <begin position="1099"/>
        <end position="1113"/>
    </location>
</feature>
<organism evidence="23 24">
    <name type="scientific">Nasonia vitripennis</name>
    <name type="common">Parasitic wasp</name>
    <dbReference type="NCBI Taxonomy" id="7425"/>
    <lineage>
        <taxon>Eukaryota</taxon>
        <taxon>Metazoa</taxon>
        <taxon>Ecdysozoa</taxon>
        <taxon>Arthropoda</taxon>
        <taxon>Hexapoda</taxon>
        <taxon>Insecta</taxon>
        <taxon>Pterygota</taxon>
        <taxon>Neoptera</taxon>
        <taxon>Endopterygota</taxon>
        <taxon>Hymenoptera</taxon>
        <taxon>Apocrita</taxon>
        <taxon>Proctotrupomorpha</taxon>
        <taxon>Chalcidoidea</taxon>
        <taxon>Pteromalidae</taxon>
        <taxon>Pteromalinae</taxon>
        <taxon>Nasonia</taxon>
    </lineage>
</organism>
<keyword evidence="12" id="KW-1015">Disulfide bond</keyword>
<feature type="region of interest" description="Disordered" evidence="16">
    <location>
        <begin position="562"/>
        <end position="590"/>
    </location>
</feature>
<reference evidence="23" key="1">
    <citation type="submission" date="2021-01" db="UniProtKB">
        <authorList>
            <consortium name="EnsemblMetazoa"/>
        </authorList>
    </citation>
    <scope>IDENTIFICATION</scope>
</reference>
<dbReference type="RefSeq" id="XP_031782242.1">
    <property type="nucleotide sequence ID" value="XM_031926382.2"/>
</dbReference>
<feature type="compositionally biased region" description="Low complexity" evidence="16">
    <location>
        <begin position="568"/>
        <end position="582"/>
    </location>
</feature>
<dbReference type="FunFam" id="1.20.1070.10:FF:000200">
    <property type="entry name" value="Adhesion G protein-coupled receptor L3"/>
    <property type="match status" value="1"/>
</dbReference>
<keyword evidence="14" id="KW-0325">Glycoprotein</keyword>
<dbReference type="PROSITE" id="PS50261">
    <property type="entry name" value="G_PROTEIN_RECEP_F2_4"/>
    <property type="match status" value="1"/>
</dbReference>
<feature type="signal peptide" evidence="18">
    <location>
        <begin position="1"/>
        <end position="28"/>
    </location>
</feature>
<feature type="compositionally biased region" description="Low complexity" evidence="16">
    <location>
        <begin position="240"/>
        <end position="260"/>
    </location>
</feature>
<keyword evidence="6 18" id="KW-0732">Signal</keyword>
<feature type="chain" id="PRO_5029734820" description="Latrophilin Cirl" evidence="18">
    <location>
        <begin position="29"/>
        <end position="1404"/>
    </location>
</feature>
<dbReference type="KEGG" id="nvi:100117496"/>
<dbReference type="CDD" id="cd15440">
    <property type="entry name" value="7tmB2_latrophilin-like_invertebrate"/>
    <property type="match status" value="1"/>
</dbReference>
<dbReference type="Pfam" id="PF16489">
    <property type="entry name" value="GAIN"/>
    <property type="match status" value="1"/>
</dbReference>
<feature type="compositionally biased region" description="Low complexity" evidence="16">
    <location>
        <begin position="175"/>
        <end position="209"/>
    </location>
</feature>
<dbReference type="InterPro" id="IPR008077">
    <property type="entry name" value="GPCR_2_brain_angio_inhib"/>
</dbReference>
<evidence type="ECO:0000256" key="13">
    <source>
        <dbReference type="ARBA" id="ARBA00023170"/>
    </source>
</evidence>
<evidence type="ECO:0000259" key="19">
    <source>
        <dbReference type="PROSITE" id="PS50221"/>
    </source>
</evidence>
<sequence>MESRKGRWKALQLILAWFYISGCSTVLARNVERYDTAYECEGKTLRIECREGELIHLIRANYGRFSITICNEHGNTDWSVNCMSPKSFRVLYSKCNQQQNCSIVASTSQFGDPCPNTLKYLEAHYQCVSASTTTTTTRPSPPWLLTSVRSTGPLATQATTASSVSGNGRSPSRITTPARAQPAQSASSASSTVAPSASSAPSRPSSTRPWTDDESIEDEEDEDEEEVVAPPPDDAIRPLEPAATQEPTQQPPFTSSTLPPWKTNRRTPTGNVYNGNSGQHHHGPFCSAPGVVRKLSWHETRVNNTAEQSCPEGTTGMAYWRCLPGRHDDEPGVWERKTPDLKDCRSVWLTSLARSVQEGELILKVSSDLSQVTSNSSNLYGGDMLITTQIIRNMTDKMAKDISAYQDPRQKVVSVEELLQGAVTTSSNLLDQSESWNDLNHTDQRIVASSLLQGLEENAFLLADTLTYEKRTNYSRINNILMEVWVLDVRSLENEVVVFPSEQHRKDKWAGLSVELASSLLGKVSSKDGFVRLVFMAFDRLEKILKPQSNDDFPGQQLSINEQREPAESSSSSSSAAAQQLEQKQKQRANTSSILNSKVISASLSGGRHIKLPEGEFVKLHLKHLEKSSNYTNPRCVFWNFTANDWSEEGCIKRQSNATHTVCECNHLTNFAILMDWNDATSTLSAAHQMTLHIITYIGCIISVVCLFLAIITFQLFRGLKSDRTTIHKNLCICLFIAEVVFICGIEQTWSKTLCGIVAGLLHFFFLCAFAWMFLEGFQLYVMLIEVFEAEKSRLRWYYLVAYGAPLLVVGISCVIDSSGYGTDDYCWLSADNYFIFSFVGPVILVILANLVFLSMAIYMMCRHANTTVSMKSKEHSRLASASGKEENALPNKLQAHLAWLRGAIVLVFLLGLTWTFGLLYLNKKSVIMAYIFTVLNSLQGLFIFVFHCVQNEKVRKEYRKFIRRHSWLPKCLRCSKGSSGGGSGGSGAGGTGANGSHGNSHGGGAGKDFASHNTSSNPSAPTTDSSGLSPHANSNYLVSTGQRGGWGTLQREHHAASPGSVPDAASDSSPCPTPQPAGAGGHAVSTLPYARHHHHHLQYQQQQHHQQLQQQQLHHHHHHQPHHASTSLYPQAPNIPKSATATWGPLNKNLTWKNISFKSQSRDSGHGGSEQEDSPRVLGGQPGYGHSAMTLQGYSLRARERRLLGELEVGSRATTGRRAASPYNHTYTEIRDARHQQHYAQQHGYGLSQHMQDDPVYEEIERAQGVLGIGGGCPEAAQAASDMSDEDGRRQSDMSRQSSRSYGDHRPLIPYSPAAERSLEAAWALEKLRRQHQASSRPELEQQQQQLRPQAQLQHQHQQLQQQQQDHTRTVAVLDGHTVVCHLQPQAELYAARGLAPPSYSEC</sequence>
<feature type="transmembrane region" description="Helical" evidence="17">
    <location>
        <begin position="797"/>
        <end position="822"/>
    </location>
</feature>
<feature type="transmembrane region" description="Helical" evidence="17">
    <location>
        <begin position="834"/>
        <end position="862"/>
    </location>
</feature>
<dbReference type="PRINTS" id="PR01694">
    <property type="entry name" value="BAIPRECURSOR"/>
</dbReference>
<dbReference type="InterPro" id="IPR000922">
    <property type="entry name" value="Lectin_gal-bd_dom"/>
</dbReference>
<protein>
    <recommendedName>
        <fullName evidence="25">Latrophilin Cirl</fullName>
    </recommendedName>
</protein>
<evidence type="ECO:0000256" key="7">
    <source>
        <dbReference type="ARBA" id="ARBA00022734"/>
    </source>
</evidence>
<evidence type="ECO:0000259" key="21">
    <source>
        <dbReference type="PROSITE" id="PS50228"/>
    </source>
</evidence>
<dbReference type="InterPro" id="IPR000203">
    <property type="entry name" value="GPS"/>
</dbReference>
<feature type="compositionally biased region" description="Low complexity" evidence="16">
    <location>
        <begin position="1342"/>
        <end position="1365"/>
    </location>
</feature>
<dbReference type="Pfam" id="PF00002">
    <property type="entry name" value="7tm_2"/>
    <property type="match status" value="1"/>
</dbReference>
<feature type="transmembrane region" description="Helical" evidence="17">
    <location>
        <begin position="694"/>
        <end position="717"/>
    </location>
</feature>
<dbReference type="Gene3D" id="2.60.220.50">
    <property type="match status" value="1"/>
</dbReference>
<dbReference type="Pfam" id="PF01825">
    <property type="entry name" value="GPS"/>
    <property type="match status" value="1"/>
</dbReference>
<evidence type="ECO:0000256" key="8">
    <source>
        <dbReference type="ARBA" id="ARBA00022737"/>
    </source>
</evidence>